<protein>
    <submittedName>
        <fullName evidence="5">NADPH-dependent FMN reductase</fullName>
        <ecNumber evidence="5">1.5.1.38</ecNumber>
    </submittedName>
</protein>
<dbReference type="InterPro" id="IPR020048">
    <property type="entry name" value="NADPH-dep_FMN_reduc_SsuE"/>
</dbReference>
<dbReference type="InterPro" id="IPR051814">
    <property type="entry name" value="NAD(P)H-dep_FMN_reductase"/>
</dbReference>
<evidence type="ECO:0000313" key="5">
    <source>
        <dbReference type="EMBL" id="MFC6333313.1"/>
    </source>
</evidence>
<evidence type="ECO:0000256" key="1">
    <source>
        <dbReference type="ARBA" id="ARBA00022630"/>
    </source>
</evidence>
<evidence type="ECO:0000256" key="3">
    <source>
        <dbReference type="ARBA" id="ARBA00023002"/>
    </source>
</evidence>
<keyword evidence="2" id="KW-0288">FMN</keyword>
<dbReference type="InterPro" id="IPR005025">
    <property type="entry name" value="FMN_Rdtase-like_dom"/>
</dbReference>
<gene>
    <name evidence="5" type="primary">ssuE</name>
    <name evidence="5" type="ORF">ACFP56_11820</name>
</gene>
<dbReference type="Proteomes" id="UP001596233">
    <property type="component" value="Unassembled WGS sequence"/>
</dbReference>
<dbReference type="GO" id="GO:0052873">
    <property type="term" value="F:FMN reductase (NADPH) activity"/>
    <property type="evidence" value="ECO:0007669"/>
    <property type="project" value="UniProtKB-EC"/>
</dbReference>
<dbReference type="InterPro" id="IPR029039">
    <property type="entry name" value="Flavoprotein-like_sf"/>
</dbReference>
<dbReference type="EMBL" id="JBHSTE010000003">
    <property type="protein sequence ID" value="MFC6333313.1"/>
    <property type="molecule type" value="Genomic_DNA"/>
</dbReference>
<feature type="domain" description="NADPH-dependent FMN reductase-like" evidence="4">
    <location>
        <begin position="3"/>
        <end position="139"/>
    </location>
</feature>
<proteinExistence type="predicted"/>
<keyword evidence="3 5" id="KW-0560">Oxidoreductase</keyword>
<dbReference type="PANTHER" id="PTHR43408:SF1">
    <property type="entry name" value="FMN REDUCTASE (NADPH)"/>
    <property type="match status" value="1"/>
</dbReference>
<organism evidence="5 6">
    <name type="scientific">Paenibacillus septentrionalis</name>
    <dbReference type="NCBI Taxonomy" id="429342"/>
    <lineage>
        <taxon>Bacteria</taxon>
        <taxon>Bacillati</taxon>
        <taxon>Bacillota</taxon>
        <taxon>Bacilli</taxon>
        <taxon>Bacillales</taxon>
        <taxon>Paenibacillaceae</taxon>
        <taxon>Paenibacillus</taxon>
    </lineage>
</organism>
<keyword evidence="6" id="KW-1185">Reference proteome</keyword>
<accession>A0ABW1V4C0</accession>
<dbReference type="NCBIfam" id="TIGR03567">
    <property type="entry name" value="FMN_reduc_SsuE"/>
    <property type="match status" value="1"/>
</dbReference>
<keyword evidence="1" id="KW-0285">Flavoprotein</keyword>
<evidence type="ECO:0000256" key="2">
    <source>
        <dbReference type="ARBA" id="ARBA00022643"/>
    </source>
</evidence>
<dbReference type="RefSeq" id="WP_379234634.1">
    <property type="nucleotide sequence ID" value="NZ_JBHSTE010000003.1"/>
</dbReference>
<dbReference type="EC" id="1.5.1.38" evidence="5"/>
<dbReference type="SUPFAM" id="SSF52218">
    <property type="entry name" value="Flavoproteins"/>
    <property type="match status" value="1"/>
</dbReference>
<dbReference type="PANTHER" id="PTHR43408">
    <property type="entry name" value="FMN REDUCTASE (NADPH)"/>
    <property type="match status" value="1"/>
</dbReference>
<sequence>MSRVVILSGSPNISSRLNGMTDYVRQALAEAGMKTALIQVIDLPPEDLVYAKFNSPSILAANELVAAADAVVIASPVYKASYTGVLKSYIDLLPQKGFEHKLIAPVFIAGTMAHMLAVDYALKPMLASMGANHFTKTVYATDDSITREQEQDGQYRFTIEETIQTRLQGIVNEIVQYLSLKS</sequence>
<evidence type="ECO:0000259" key="4">
    <source>
        <dbReference type="Pfam" id="PF03358"/>
    </source>
</evidence>
<name>A0ABW1V4C0_9BACL</name>
<dbReference type="Gene3D" id="3.40.50.360">
    <property type="match status" value="1"/>
</dbReference>
<reference evidence="6" key="1">
    <citation type="journal article" date="2019" name="Int. J. Syst. Evol. Microbiol.">
        <title>The Global Catalogue of Microorganisms (GCM) 10K type strain sequencing project: providing services to taxonomists for standard genome sequencing and annotation.</title>
        <authorList>
            <consortium name="The Broad Institute Genomics Platform"/>
            <consortium name="The Broad Institute Genome Sequencing Center for Infectious Disease"/>
            <person name="Wu L."/>
            <person name="Ma J."/>
        </authorList>
    </citation>
    <scope>NUCLEOTIDE SEQUENCE [LARGE SCALE GENOMIC DNA]</scope>
    <source>
        <strain evidence="6">PCU 280</strain>
    </source>
</reference>
<dbReference type="Pfam" id="PF03358">
    <property type="entry name" value="FMN_red"/>
    <property type="match status" value="1"/>
</dbReference>
<comment type="caution">
    <text evidence="5">The sequence shown here is derived from an EMBL/GenBank/DDBJ whole genome shotgun (WGS) entry which is preliminary data.</text>
</comment>
<evidence type="ECO:0000313" key="6">
    <source>
        <dbReference type="Proteomes" id="UP001596233"/>
    </source>
</evidence>